<dbReference type="InterPro" id="IPR027843">
    <property type="entry name" value="DUF4440"/>
</dbReference>
<dbReference type="InterPro" id="IPR032710">
    <property type="entry name" value="NTF2-like_dom_sf"/>
</dbReference>
<dbReference type="RefSeq" id="WP_377211268.1">
    <property type="nucleotide sequence ID" value="NZ_JBHTJV010000002.1"/>
</dbReference>
<protein>
    <submittedName>
        <fullName evidence="2">DUF4440 domain-containing protein</fullName>
    </submittedName>
</protein>
<reference evidence="3" key="1">
    <citation type="journal article" date="2019" name="Int. J. Syst. Evol. Microbiol.">
        <title>The Global Catalogue of Microorganisms (GCM) 10K type strain sequencing project: providing services to taxonomists for standard genome sequencing and annotation.</title>
        <authorList>
            <consortium name="The Broad Institute Genomics Platform"/>
            <consortium name="The Broad Institute Genome Sequencing Center for Infectious Disease"/>
            <person name="Wu L."/>
            <person name="Ma J."/>
        </authorList>
    </citation>
    <scope>NUCLEOTIDE SEQUENCE [LARGE SCALE GENOMIC DNA]</scope>
    <source>
        <strain evidence="3">CCUG 60023</strain>
    </source>
</reference>
<organism evidence="2 3">
    <name type="scientific">Pseudahrensia aquimaris</name>
    <dbReference type="NCBI Taxonomy" id="744461"/>
    <lineage>
        <taxon>Bacteria</taxon>
        <taxon>Pseudomonadati</taxon>
        <taxon>Pseudomonadota</taxon>
        <taxon>Alphaproteobacteria</taxon>
        <taxon>Hyphomicrobiales</taxon>
        <taxon>Ahrensiaceae</taxon>
        <taxon>Pseudahrensia</taxon>
    </lineage>
</organism>
<dbReference type="EMBL" id="JBHTJV010000002">
    <property type="protein sequence ID" value="MFD0915426.1"/>
    <property type="molecule type" value="Genomic_DNA"/>
</dbReference>
<accession>A0ABW3FAD7</accession>
<sequence>MDKVVENAVLQALKAREPIFHRREFGISREALEAMTDPEFWEVGASGKTYAREYVISNLLHRYQAPEPHDWPCRDFKLRQLAVDLFLLTYVLDEPDRCTRRSTIWKREEDQWKIVFHQGTVVG</sequence>
<gene>
    <name evidence="2" type="ORF">ACFQ14_03300</name>
</gene>
<dbReference type="Pfam" id="PF14534">
    <property type="entry name" value="DUF4440"/>
    <property type="match status" value="1"/>
</dbReference>
<dbReference type="SUPFAM" id="SSF54427">
    <property type="entry name" value="NTF2-like"/>
    <property type="match status" value="1"/>
</dbReference>
<keyword evidence="3" id="KW-1185">Reference proteome</keyword>
<dbReference type="Proteomes" id="UP001597101">
    <property type="component" value="Unassembled WGS sequence"/>
</dbReference>
<comment type="caution">
    <text evidence="2">The sequence shown here is derived from an EMBL/GenBank/DDBJ whole genome shotgun (WGS) entry which is preliminary data.</text>
</comment>
<evidence type="ECO:0000313" key="2">
    <source>
        <dbReference type="EMBL" id="MFD0915426.1"/>
    </source>
</evidence>
<evidence type="ECO:0000259" key="1">
    <source>
        <dbReference type="Pfam" id="PF14534"/>
    </source>
</evidence>
<dbReference type="Gene3D" id="3.10.450.50">
    <property type="match status" value="1"/>
</dbReference>
<proteinExistence type="predicted"/>
<evidence type="ECO:0000313" key="3">
    <source>
        <dbReference type="Proteomes" id="UP001597101"/>
    </source>
</evidence>
<name>A0ABW3FAD7_9HYPH</name>
<feature type="domain" description="DUF4440" evidence="1">
    <location>
        <begin position="29"/>
        <end position="114"/>
    </location>
</feature>